<dbReference type="Pfam" id="PF10972">
    <property type="entry name" value="CsiV"/>
    <property type="match status" value="1"/>
</dbReference>
<reference evidence="2 3" key="1">
    <citation type="submission" date="2023-07" db="EMBL/GenBank/DDBJ databases">
        <title>Sorghum-associated microbial communities from plants grown in Nebraska, USA.</title>
        <authorList>
            <person name="Schachtman D."/>
        </authorList>
    </citation>
    <scope>NUCLEOTIDE SEQUENCE [LARGE SCALE GENOMIC DNA]</scope>
    <source>
        <strain evidence="2 3">BE190</strain>
    </source>
</reference>
<evidence type="ECO:0008006" key="4">
    <source>
        <dbReference type="Google" id="ProtNLM"/>
    </source>
</evidence>
<protein>
    <recommendedName>
        <fullName evidence="4">Peptidoglycan-binding protein, CsiV</fullName>
    </recommendedName>
</protein>
<gene>
    <name evidence="2" type="ORF">J2X05_001720</name>
</gene>
<keyword evidence="3" id="KW-1185">Reference proteome</keyword>
<sequence>MVYQLIKLLPIKHLPTLLGIAAVLTSALVAPSAQAQTKTHEGWYQVEMIVVARKDDTGQEHWPSNIKLRYPGDWVELKDPNATEVPNTTNNSASATATAPVVDLTKEAFYLLPASERQLNTQAQKLQRNPRFEVLFHNAWRQVITNKKESKAILINGGQTFGQHQALEGSIRLSVATYLELQTNLWLAQFDVNVGQEITQTWPEIPLRPNYTAATINNLSLDSEVEAELEQALANENPQWSNGNFDANAAAPEANNYVTRQIILLQQERDMRTSEVHYIDHPALNVIIQVTPYPSVATTPLPTAQ</sequence>
<feature type="signal peptide" evidence="1">
    <location>
        <begin position="1"/>
        <end position="35"/>
    </location>
</feature>
<feature type="chain" id="PRO_5047258083" description="Peptidoglycan-binding protein, CsiV" evidence="1">
    <location>
        <begin position="36"/>
        <end position="305"/>
    </location>
</feature>
<dbReference type="EMBL" id="JAVDVX010000002">
    <property type="protein sequence ID" value="MDR7089714.1"/>
    <property type="molecule type" value="Genomic_DNA"/>
</dbReference>
<evidence type="ECO:0000313" key="3">
    <source>
        <dbReference type="Proteomes" id="UP001253595"/>
    </source>
</evidence>
<comment type="caution">
    <text evidence="2">The sequence shown here is derived from an EMBL/GenBank/DDBJ whole genome shotgun (WGS) entry which is preliminary data.</text>
</comment>
<evidence type="ECO:0000256" key="1">
    <source>
        <dbReference type="SAM" id="SignalP"/>
    </source>
</evidence>
<evidence type="ECO:0000313" key="2">
    <source>
        <dbReference type="EMBL" id="MDR7089714.1"/>
    </source>
</evidence>
<proteinExistence type="predicted"/>
<dbReference type="InterPro" id="IPR021241">
    <property type="entry name" value="CsiV"/>
</dbReference>
<dbReference type="RefSeq" id="WP_310071221.1">
    <property type="nucleotide sequence ID" value="NZ_JAVDVX010000002.1"/>
</dbReference>
<accession>A0ABU1UWZ3</accession>
<dbReference type="Proteomes" id="UP001253595">
    <property type="component" value="Unassembled WGS sequence"/>
</dbReference>
<organism evidence="2 3">
    <name type="scientific">Cellvibrio fibrivorans</name>
    <dbReference type="NCBI Taxonomy" id="126350"/>
    <lineage>
        <taxon>Bacteria</taxon>
        <taxon>Pseudomonadati</taxon>
        <taxon>Pseudomonadota</taxon>
        <taxon>Gammaproteobacteria</taxon>
        <taxon>Cellvibrionales</taxon>
        <taxon>Cellvibrionaceae</taxon>
        <taxon>Cellvibrio</taxon>
    </lineage>
</organism>
<name>A0ABU1UWZ3_9GAMM</name>
<keyword evidence="1" id="KW-0732">Signal</keyword>